<dbReference type="AlphaFoldDB" id="A0A2A9FI71"/>
<comment type="caution">
    <text evidence="1">The sequence shown here is derived from an EMBL/GenBank/DDBJ whole genome shotgun (WGS) entry which is preliminary data.</text>
</comment>
<evidence type="ECO:0000313" key="1">
    <source>
        <dbReference type="EMBL" id="PFG50456.1"/>
    </source>
</evidence>
<organism evidence="1 2">
    <name type="scientific">Amycolatopsis sulphurea</name>
    <dbReference type="NCBI Taxonomy" id="76022"/>
    <lineage>
        <taxon>Bacteria</taxon>
        <taxon>Bacillati</taxon>
        <taxon>Actinomycetota</taxon>
        <taxon>Actinomycetes</taxon>
        <taxon>Pseudonocardiales</taxon>
        <taxon>Pseudonocardiaceae</taxon>
        <taxon>Amycolatopsis</taxon>
    </lineage>
</organism>
<protein>
    <submittedName>
        <fullName evidence="1">Uncharacterized protein DUF397</fullName>
    </submittedName>
</protein>
<dbReference type="EMBL" id="PDJK01000002">
    <property type="protein sequence ID" value="PFG50456.1"/>
    <property type="molecule type" value="Genomic_DNA"/>
</dbReference>
<keyword evidence="2" id="KW-1185">Reference proteome</keyword>
<accession>A0A2A9FI71</accession>
<sequence length="69" mass="7614">MSFTGWKKAQKTHHEENACVQVGTAPGYVGIRDTKTGRGSRRGADGAGRFAVHVRRVHHGTARLDRRTD</sequence>
<dbReference type="Proteomes" id="UP000243542">
    <property type="component" value="Unassembled WGS sequence"/>
</dbReference>
<reference evidence="1 2" key="1">
    <citation type="submission" date="2017-10" db="EMBL/GenBank/DDBJ databases">
        <title>Sequencing the genomes of 1000 actinobacteria strains.</title>
        <authorList>
            <person name="Klenk H.-P."/>
        </authorList>
    </citation>
    <scope>NUCLEOTIDE SEQUENCE [LARGE SCALE GENOMIC DNA]</scope>
    <source>
        <strain evidence="1 2">DSM 46092</strain>
    </source>
</reference>
<name>A0A2A9FI71_9PSEU</name>
<proteinExistence type="predicted"/>
<evidence type="ECO:0000313" key="2">
    <source>
        <dbReference type="Proteomes" id="UP000243542"/>
    </source>
</evidence>
<dbReference type="RefSeq" id="WP_245915249.1">
    <property type="nucleotide sequence ID" value="NZ_JBIAKZ010000003.1"/>
</dbReference>
<gene>
    <name evidence="1" type="ORF">ATK36_5692</name>
</gene>